<evidence type="ECO:0000256" key="12">
    <source>
        <dbReference type="ARBA" id="ARBA00022842"/>
    </source>
</evidence>
<evidence type="ECO:0000256" key="3">
    <source>
        <dbReference type="ARBA" id="ARBA00004997"/>
    </source>
</evidence>
<evidence type="ECO:0000259" key="20">
    <source>
        <dbReference type="Pfam" id="PF02887"/>
    </source>
</evidence>
<name>A0A0M8K9B3_9CHLR</name>
<comment type="similarity">
    <text evidence="5 17">Belongs to the pyruvate kinase family.</text>
</comment>
<dbReference type="InterPro" id="IPR011037">
    <property type="entry name" value="Pyrv_Knase-like_insert_dom_sf"/>
</dbReference>
<keyword evidence="7 17" id="KW-0808">Transferase</keyword>
<dbReference type="PANTHER" id="PTHR11817">
    <property type="entry name" value="PYRUVATE KINASE"/>
    <property type="match status" value="1"/>
</dbReference>
<dbReference type="InParanoid" id="A0A0M8K9B3"/>
<keyword evidence="15 21" id="KW-0670">Pyruvate</keyword>
<dbReference type="SUPFAM" id="SSF51621">
    <property type="entry name" value="Phosphoenolpyruvate/pyruvate domain"/>
    <property type="match status" value="1"/>
</dbReference>
<evidence type="ECO:0000256" key="7">
    <source>
        <dbReference type="ARBA" id="ARBA00022679"/>
    </source>
</evidence>
<dbReference type="PROSITE" id="PS00110">
    <property type="entry name" value="PYRUVATE_KINASE"/>
    <property type="match status" value="1"/>
</dbReference>
<sequence length="596" mass="64783">MIDETTHREPLRRTKIVATIGPASREPHVLEELIRAGMNVARLNFSHGTHALHAENIARIRAAAMHVGRPVAILADLQGPKLRVGQLPDEGLPLEEGETVVLTPFPDRVQSPHKVIPVQYEDLPRAVEPGDRILLDDGMLELRVLACDEETVTAEVVIGGVLKSRKGLNLPRTTLNISAITEKDRKDLLFVLEQQVDWVALSFVRTADEVYELKEIIRRSSPFGRPVPVIAKIEKPEALENLDAIIEAADGVMVARGDLAIETSSEVVPLVQKDIIRRCNRVGKPVITATQMLESMIQNPRPTRAEASDVANAILDGTDAVMLSAETAAGKYPVQAVEMMARIAREAENVLLREGPRYYGHTTHKGRYAIAEAVAHATVSTAVELGATAIITPTMSGSTARQVAKYRPPQVIVATTPNPNIQRQLVLFWGVYPLLSRRTENTDEMIHNAVNIALEGGFVQEGDIVVLTAGTAESPPGSTDLMKVQYIRRVLVRGQGIGNQVVTGRVRRLESPVDPHLIVDASDIIVTSKTDRSFIDVAQRAAGLISEQEGMNAHSAILAIELGLPAVVGAKDATKILQDGQIVTIDARQGVVYEGD</sequence>
<evidence type="ECO:0000256" key="9">
    <source>
        <dbReference type="ARBA" id="ARBA00022741"/>
    </source>
</evidence>
<dbReference type="EMBL" id="BBZA01000089">
    <property type="protein sequence ID" value="GAP62926.1"/>
    <property type="molecule type" value="Genomic_DNA"/>
</dbReference>
<keyword evidence="22" id="KW-1185">Reference proteome</keyword>
<keyword evidence="10 17" id="KW-0418">Kinase</keyword>
<dbReference type="FunCoup" id="A0A0M8K9B3">
    <property type="interactions" value="356"/>
</dbReference>
<dbReference type="GO" id="GO:0004743">
    <property type="term" value="F:pyruvate kinase activity"/>
    <property type="evidence" value="ECO:0007669"/>
    <property type="project" value="UniProtKB-UniRule"/>
</dbReference>
<comment type="caution">
    <text evidence="21">The sequence shown here is derived from an EMBL/GenBank/DDBJ whole genome shotgun (WGS) entry which is preliminary data.</text>
</comment>
<evidence type="ECO:0000256" key="13">
    <source>
        <dbReference type="ARBA" id="ARBA00022958"/>
    </source>
</evidence>
<gene>
    <name evidence="21" type="ORF">ARMA_1349</name>
</gene>
<dbReference type="EC" id="2.7.1.40" evidence="6 16"/>
<keyword evidence="8" id="KW-0479">Metal-binding</keyword>
<evidence type="ECO:0000256" key="6">
    <source>
        <dbReference type="ARBA" id="ARBA00012142"/>
    </source>
</evidence>
<dbReference type="NCBIfam" id="NF004978">
    <property type="entry name" value="PRK06354.1"/>
    <property type="match status" value="1"/>
</dbReference>
<feature type="domain" description="Pyruvate kinase C-terminal" evidence="20">
    <location>
        <begin position="372"/>
        <end position="484"/>
    </location>
</feature>
<comment type="similarity">
    <text evidence="4">In the C-terminal section; belongs to the PEP-utilizing enzyme family.</text>
</comment>
<dbReference type="UniPathway" id="UPA00109">
    <property type="reaction ID" value="UER00188"/>
</dbReference>
<accession>A0A0M8K9B3</accession>
<dbReference type="SUPFAM" id="SSF52009">
    <property type="entry name" value="Phosphohistidine domain"/>
    <property type="match status" value="1"/>
</dbReference>
<dbReference type="InterPro" id="IPR008279">
    <property type="entry name" value="PEP-util_enz_mobile_dom"/>
</dbReference>
<comment type="pathway">
    <text evidence="3 17">Carbohydrate degradation; glycolysis; pyruvate from D-glyceraldehyde 3-phosphate: step 5/5.</text>
</comment>
<reference evidence="21 22" key="1">
    <citation type="journal article" date="2015" name="Genome Announc.">
        <title>Draft Genome Sequence of a Heterotrophic Facultative Anaerobic Thermophilic Bacterium, Ardenticatena maritima Strain 110ST.</title>
        <authorList>
            <person name="Kawaichi S."/>
            <person name="Yoshida T."/>
            <person name="Sako Y."/>
            <person name="Nakamura R."/>
        </authorList>
    </citation>
    <scope>NUCLEOTIDE SEQUENCE [LARGE SCALE GENOMIC DNA]</scope>
    <source>
        <strain evidence="21 22">110S</strain>
    </source>
</reference>
<dbReference type="FunFam" id="2.40.33.10:FF:000001">
    <property type="entry name" value="Pyruvate kinase"/>
    <property type="match status" value="1"/>
</dbReference>
<dbReference type="Gene3D" id="3.40.1380.20">
    <property type="entry name" value="Pyruvate kinase, C-terminal domain"/>
    <property type="match status" value="1"/>
</dbReference>
<dbReference type="GO" id="GO:0000287">
    <property type="term" value="F:magnesium ion binding"/>
    <property type="evidence" value="ECO:0007669"/>
    <property type="project" value="UniProtKB-UniRule"/>
</dbReference>
<evidence type="ECO:0000256" key="15">
    <source>
        <dbReference type="ARBA" id="ARBA00023317"/>
    </source>
</evidence>
<dbReference type="InterPro" id="IPR015793">
    <property type="entry name" value="Pyrv_Knase_brl"/>
</dbReference>
<evidence type="ECO:0000256" key="4">
    <source>
        <dbReference type="ARBA" id="ARBA00006237"/>
    </source>
</evidence>
<dbReference type="InterPro" id="IPR040442">
    <property type="entry name" value="Pyrv_kinase-like_dom_sf"/>
</dbReference>
<protein>
    <recommendedName>
        <fullName evidence="6 16">Pyruvate kinase</fullName>
        <ecNumber evidence="6 16">2.7.1.40</ecNumber>
    </recommendedName>
</protein>
<evidence type="ECO:0000256" key="16">
    <source>
        <dbReference type="NCBIfam" id="TIGR01064"/>
    </source>
</evidence>
<dbReference type="InterPro" id="IPR018209">
    <property type="entry name" value="Pyrv_Knase_AS"/>
</dbReference>
<evidence type="ECO:0000256" key="17">
    <source>
        <dbReference type="RuleBase" id="RU000504"/>
    </source>
</evidence>
<keyword evidence="12 17" id="KW-0460">Magnesium</keyword>
<dbReference type="GO" id="GO:0030955">
    <property type="term" value="F:potassium ion binding"/>
    <property type="evidence" value="ECO:0007669"/>
    <property type="project" value="UniProtKB-UniRule"/>
</dbReference>
<evidence type="ECO:0000256" key="11">
    <source>
        <dbReference type="ARBA" id="ARBA00022840"/>
    </source>
</evidence>
<feature type="domain" description="Pyruvate kinase barrel" evidence="18">
    <location>
        <begin position="12"/>
        <end position="337"/>
    </location>
</feature>
<dbReference type="FunFam" id="3.20.20.60:FF:000025">
    <property type="entry name" value="Pyruvate kinase"/>
    <property type="match status" value="1"/>
</dbReference>
<dbReference type="NCBIfam" id="NF004491">
    <property type="entry name" value="PRK05826.1"/>
    <property type="match status" value="1"/>
</dbReference>
<evidence type="ECO:0000256" key="2">
    <source>
        <dbReference type="ARBA" id="ARBA00001958"/>
    </source>
</evidence>
<evidence type="ECO:0000256" key="1">
    <source>
        <dbReference type="ARBA" id="ARBA00001946"/>
    </source>
</evidence>
<evidence type="ECO:0000256" key="14">
    <source>
        <dbReference type="ARBA" id="ARBA00023152"/>
    </source>
</evidence>
<dbReference type="RefSeq" id="WP_200907247.1">
    <property type="nucleotide sequence ID" value="NZ_BBZA01000089.1"/>
</dbReference>
<dbReference type="SUPFAM" id="SSF50800">
    <property type="entry name" value="PK beta-barrel domain-like"/>
    <property type="match status" value="1"/>
</dbReference>
<dbReference type="InterPro" id="IPR036918">
    <property type="entry name" value="Pyrv_Knase_C_sf"/>
</dbReference>
<dbReference type="Proteomes" id="UP000037784">
    <property type="component" value="Unassembled WGS sequence"/>
</dbReference>
<comment type="cofactor">
    <cofactor evidence="1">
        <name>Mg(2+)</name>
        <dbReference type="ChEBI" id="CHEBI:18420"/>
    </cofactor>
</comment>
<organism evidence="21 22">
    <name type="scientific">Ardenticatena maritima</name>
    <dbReference type="NCBI Taxonomy" id="872965"/>
    <lineage>
        <taxon>Bacteria</taxon>
        <taxon>Bacillati</taxon>
        <taxon>Chloroflexota</taxon>
        <taxon>Ardenticatenia</taxon>
        <taxon>Ardenticatenales</taxon>
        <taxon>Ardenticatenaceae</taxon>
        <taxon>Ardenticatena</taxon>
    </lineage>
</organism>
<dbReference type="InterPro" id="IPR036637">
    <property type="entry name" value="Phosphohistidine_dom_sf"/>
</dbReference>
<dbReference type="AlphaFoldDB" id="A0A0M8K9B3"/>
<evidence type="ECO:0000256" key="5">
    <source>
        <dbReference type="ARBA" id="ARBA00008663"/>
    </source>
</evidence>
<dbReference type="InterPro" id="IPR015806">
    <property type="entry name" value="Pyrv_Knase_insert_dom_sf"/>
</dbReference>
<keyword evidence="13" id="KW-0630">Potassium</keyword>
<dbReference type="PRINTS" id="PR01050">
    <property type="entry name" value="PYRUVTKNASE"/>
</dbReference>
<dbReference type="SUPFAM" id="SSF52935">
    <property type="entry name" value="PK C-terminal domain-like"/>
    <property type="match status" value="1"/>
</dbReference>
<dbReference type="Pfam" id="PF00224">
    <property type="entry name" value="PK"/>
    <property type="match status" value="1"/>
</dbReference>
<dbReference type="Gene3D" id="3.20.20.60">
    <property type="entry name" value="Phosphoenolpyruvate-binding domains"/>
    <property type="match status" value="1"/>
</dbReference>
<comment type="cofactor">
    <cofactor evidence="2">
        <name>K(+)</name>
        <dbReference type="ChEBI" id="CHEBI:29103"/>
    </cofactor>
</comment>
<dbReference type="STRING" id="872965.SE16_01655"/>
<keyword evidence="14 17" id="KW-0324">Glycolysis</keyword>
<evidence type="ECO:0000259" key="19">
    <source>
        <dbReference type="Pfam" id="PF00391"/>
    </source>
</evidence>
<evidence type="ECO:0000256" key="8">
    <source>
        <dbReference type="ARBA" id="ARBA00022723"/>
    </source>
</evidence>
<feature type="domain" description="PEP-utilising enzyme mobile" evidence="19">
    <location>
        <begin position="521"/>
        <end position="590"/>
    </location>
</feature>
<comment type="catalytic activity">
    <reaction evidence="17">
        <text>pyruvate + ATP = phosphoenolpyruvate + ADP + H(+)</text>
        <dbReference type="Rhea" id="RHEA:18157"/>
        <dbReference type="ChEBI" id="CHEBI:15361"/>
        <dbReference type="ChEBI" id="CHEBI:15378"/>
        <dbReference type="ChEBI" id="CHEBI:30616"/>
        <dbReference type="ChEBI" id="CHEBI:58702"/>
        <dbReference type="ChEBI" id="CHEBI:456216"/>
        <dbReference type="EC" id="2.7.1.40"/>
    </reaction>
</comment>
<evidence type="ECO:0000313" key="22">
    <source>
        <dbReference type="Proteomes" id="UP000037784"/>
    </source>
</evidence>
<reference evidence="22" key="2">
    <citation type="submission" date="2015-08" db="EMBL/GenBank/DDBJ databases">
        <title>Draft Genome Sequence of a Heterotrophic Facultative Anaerobic Bacterium Ardenticatena maritima Strain 110S.</title>
        <authorList>
            <person name="Kawaichi S."/>
            <person name="Yoshida T."/>
            <person name="Sako Y."/>
            <person name="Nakamura R."/>
        </authorList>
    </citation>
    <scope>NUCLEOTIDE SEQUENCE [LARGE SCALE GENOMIC DNA]</scope>
    <source>
        <strain evidence="22">110S</strain>
    </source>
</reference>
<keyword evidence="9" id="KW-0547">Nucleotide-binding</keyword>
<dbReference type="GO" id="GO:0016301">
    <property type="term" value="F:kinase activity"/>
    <property type="evidence" value="ECO:0007669"/>
    <property type="project" value="UniProtKB-KW"/>
</dbReference>
<keyword evidence="11" id="KW-0067">ATP-binding</keyword>
<dbReference type="InterPro" id="IPR015813">
    <property type="entry name" value="Pyrv/PenolPyrv_kinase-like_dom"/>
</dbReference>
<dbReference type="Gene3D" id="2.40.33.10">
    <property type="entry name" value="PK beta-barrel domain-like"/>
    <property type="match status" value="1"/>
</dbReference>
<dbReference type="Pfam" id="PF00391">
    <property type="entry name" value="PEP-utilizers"/>
    <property type="match status" value="1"/>
</dbReference>
<evidence type="ECO:0000256" key="10">
    <source>
        <dbReference type="ARBA" id="ARBA00022777"/>
    </source>
</evidence>
<evidence type="ECO:0000313" key="21">
    <source>
        <dbReference type="EMBL" id="GAP62926.1"/>
    </source>
</evidence>
<evidence type="ECO:0000259" key="18">
    <source>
        <dbReference type="Pfam" id="PF00224"/>
    </source>
</evidence>
<dbReference type="Pfam" id="PF02887">
    <property type="entry name" value="PK_C"/>
    <property type="match status" value="1"/>
</dbReference>
<dbReference type="InterPro" id="IPR001697">
    <property type="entry name" value="Pyr_Knase"/>
</dbReference>
<dbReference type="NCBIfam" id="TIGR01064">
    <property type="entry name" value="pyruv_kin"/>
    <property type="match status" value="1"/>
</dbReference>
<dbReference type="GO" id="GO:0005524">
    <property type="term" value="F:ATP binding"/>
    <property type="evidence" value="ECO:0007669"/>
    <property type="project" value="UniProtKB-KW"/>
</dbReference>
<dbReference type="InterPro" id="IPR015795">
    <property type="entry name" value="Pyrv_Knase_C"/>
</dbReference>
<dbReference type="Gene3D" id="3.50.30.10">
    <property type="entry name" value="Phosphohistidine domain"/>
    <property type="match status" value="1"/>
</dbReference>
<proteinExistence type="inferred from homology"/>